<evidence type="ECO:0000313" key="4">
    <source>
        <dbReference type="Proteomes" id="UP000824132"/>
    </source>
</evidence>
<evidence type="ECO:0000259" key="2">
    <source>
        <dbReference type="PROSITE" id="PS51737"/>
    </source>
</evidence>
<dbReference type="InterPro" id="IPR038109">
    <property type="entry name" value="DNA_bind_recomb_sf"/>
</dbReference>
<dbReference type="Gene3D" id="3.30.450.40">
    <property type="match status" value="1"/>
</dbReference>
<dbReference type="Proteomes" id="UP000824132">
    <property type="component" value="Unassembled WGS sequence"/>
</dbReference>
<dbReference type="Pfam" id="PF13408">
    <property type="entry name" value="Zn_ribbon_recom"/>
    <property type="match status" value="1"/>
</dbReference>
<feature type="domain" description="Recombinase" evidence="2">
    <location>
        <begin position="162"/>
        <end position="305"/>
    </location>
</feature>
<reference evidence="3" key="2">
    <citation type="submission" date="2021-04" db="EMBL/GenBank/DDBJ databases">
        <authorList>
            <person name="Gilroy R."/>
        </authorList>
    </citation>
    <scope>NUCLEOTIDE SEQUENCE</scope>
    <source>
        <strain evidence="3">CHK187-5294</strain>
    </source>
</reference>
<dbReference type="AlphaFoldDB" id="A0A9D2CZL8"/>
<dbReference type="SMART" id="SM00857">
    <property type="entry name" value="Resolvase"/>
    <property type="match status" value="1"/>
</dbReference>
<sequence length="717" mass="81169">MPTVSLAGYARISVDEELDRDNTSIENQKLIITEYVAKNFPGAKLTFFEDRDRSGYTFEQREGYQKMRRGLMSGEYDILIVKDFSRFARRNSKGLVELEDLRDAGVRIISIGDAIDYPTYDDWMSIQFRFLINEMPVTDASKKVKSVISNRQNSGRWICAVPYGYVITNSKKMTFEIDEPSAEVVREVFELYKQGWGYKKIAGYLTEKHIPTPRTVFKSRKEEAGEECRYNTKNKWSIQSVSGILTNDFYIGTLRQHKYKRRKINGSDMVLDKSEHIVFENNHPPIVDYRTFATVQEQIKLRSKEHYRGVKKYPNVYSGFLVCGDCGSPMFSMSRPDLAPAYVCGEYHVRGKKGCTSHHVRVDFLDSLLKRYLQRVRENAGDMFDRLNVILKGEASDIQGNTDTAEMLRAQIERANDEVREYVRQKARDTIKNPDQAKIVADAYDQLIEETSNYILGLQNQLELVANKRNAVIEANRTAATALEVFDRILKKESLDREDLSLLIDKIYVYEDHIDVHLKADIDALLNLDAKEGVVNFNGGTVKQVTLTLKTKNQKAKVYSVRVVSDGDPLEIFTDRDELMLKKYSPIATLEKFSEGTTKSLSDLSGFLAVICDTDEILFASGDGRKEFAKKHISGQLEKIMQGRRSYIANLAEGGDIVPLAEDSDFKATAQIIVPIVSGGDCLGAVSLLSGEEGAKMESGAVNLCRLTADILANQFE</sequence>
<dbReference type="InterPro" id="IPR029016">
    <property type="entry name" value="GAF-like_dom_sf"/>
</dbReference>
<dbReference type="PROSITE" id="PS51737">
    <property type="entry name" value="RECOMBINASE_DNA_BIND"/>
    <property type="match status" value="1"/>
</dbReference>
<organism evidence="3 4">
    <name type="scientific">Candidatus Borkfalkia avistercoris</name>
    <dbReference type="NCBI Taxonomy" id="2838504"/>
    <lineage>
        <taxon>Bacteria</taxon>
        <taxon>Bacillati</taxon>
        <taxon>Bacillota</taxon>
        <taxon>Clostridia</taxon>
        <taxon>Christensenellales</taxon>
        <taxon>Christensenellaceae</taxon>
        <taxon>Candidatus Borkfalkia</taxon>
    </lineage>
</organism>
<protein>
    <submittedName>
        <fullName evidence="3">Recombinase family protein</fullName>
    </submittedName>
</protein>
<dbReference type="InterPro" id="IPR006119">
    <property type="entry name" value="Resolv_N"/>
</dbReference>
<dbReference type="Gene3D" id="3.90.1750.20">
    <property type="entry name" value="Putative Large Serine Recombinase, Chain B, Domain 2"/>
    <property type="match status" value="1"/>
</dbReference>
<dbReference type="InterPro" id="IPR050639">
    <property type="entry name" value="SSR_resolvase"/>
</dbReference>
<dbReference type="InterPro" id="IPR011109">
    <property type="entry name" value="DNA_bind_recombinase_dom"/>
</dbReference>
<name>A0A9D2CZL8_9FIRM</name>
<dbReference type="SUPFAM" id="SSF53041">
    <property type="entry name" value="Resolvase-like"/>
    <property type="match status" value="1"/>
</dbReference>
<dbReference type="GO" id="GO:0003677">
    <property type="term" value="F:DNA binding"/>
    <property type="evidence" value="ECO:0007669"/>
    <property type="project" value="InterPro"/>
</dbReference>
<dbReference type="GO" id="GO:0000150">
    <property type="term" value="F:DNA strand exchange activity"/>
    <property type="evidence" value="ECO:0007669"/>
    <property type="project" value="InterPro"/>
</dbReference>
<evidence type="ECO:0000313" key="3">
    <source>
        <dbReference type="EMBL" id="HIZ03773.1"/>
    </source>
</evidence>
<dbReference type="Pfam" id="PF15714">
    <property type="entry name" value="SpoVT_C"/>
    <property type="match status" value="1"/>
</dbReference>
<dbReference type="EMBL" id="DXCL01000030">
    <property type="protein sequence ID" value="HIZ03773.1"/>
    <property type="molecule type" value="Genomic_DNA"/>
</dbReference>
<comment type="caution">
    <text evidence="3">The sequence shown here is derived from an EMBL/GenBank/DDBJ whole genome shotgun (WGS) entry which is preliminary data.</text>
</comment>
<keyword evidence="1" id="KW-0175">Coiled coil</keyword>
<dbReference type="Pfam" id="PF07508">
    <property type="entry name" value="Recombinase"/>
    <property type="match status" value="1"/>
</dbReference>
<evidence type="ECO:0000256" key="1">
    <source>
        <dbReference type="SAM" id="Coils"/>
    </source>
</evidence>
<accession>A0A9D2CZL8</accession>
<dbReference type="PANTHER" id="PTHR30461">
    <property type="entry name" value="DNA-INVERTASE FROM LAMBDOID PROPHAGE"/>
    <property type="match status" value="1"/>
</dbReference>
<dbReference type="Pfam" id="PF00239">
    <property type="entry name" value="Resolvase"/>
    <property type="match status" value="1"/>
</dbReference>
<dbReference type="PANTHER" id="PTHR30461:SF23">
    <property type="entry name" value="DNA RECOMBINASE-RELATED"/>
    <property type="match status" value="1"/>
</dbReference>
<gene>
    <name evidence="3" type="ORF">H9727_05750</name>
</gene>
<dbReference type="Gene3D" id="3.40.50.1390">
    <property type="entry name" value="Resolvase, N-terminal catalytic domain"/>
    <property type="match status" value="1"/>
</dbReference>
<dbReference type="InterPro" id="IPR025827">
    <property type="entry name" value="Zn_ribbon_recom_dom"/>
</dbReference>
<reference evidence="3" key="1">
    <citation type="journal article" date="2021" name="PeerJ">
        <title>Extensive microbial diversity within the chicken gut microbiome revealed by metagenomics and culture.</title>
        <authorList>
            <person name="Gilroy R."/>
            <person name="Ravi A."/>
            <person name="Getino M."/>
            <person name="Pursley I."/>
            <person name="Horton D.L."/>
            <person name="Alikhan N.F."/>
            <person name="Baker D."/>
            <person name="Gharbi K."/>
            <person name="Hall N."/>
            <person name="Watson M."/>
            <person name="Adriaenssens E.M."/>
            <person name="Foster-Nyarko E."/>
            <person name="Jarju S."/>
            <person name="Secka A."/>
            <person name="Antonio M."/>
            <person name="Oren A."/>
            <person name="Chaudhuri R.R."/>
            <person name="La Ragione R."/>
            <person name="Hildebrand F."/>
            <person name="Pallen M.J."/>
        </authorList>
    </citation>
    <scope>NUCLEOTIDE SEQUENCE</scope>
    <source>
        <strain evidence="3">CHK187-5294</strain>
    </source>
</reference>
<proteinExistence type="predicted"/>
<feature type="coiled-coil region" evidence="1">
    <location>
        <begin position="398"/>
        <end position="425"/>
    </location>
</feature>
<dbReference type="InterPro" id="IPR036162">
    <property type="entry name" value="Resolvase-like_N_sf"/>
</dbReference>